<feature type="transmembrane region" description="Helical" evidence="1">
    <location>
        <begin position="12"/>
        <end position="34"/>
    </location>
</feature>
<name>A0AAD6Z203_9AGAR</name>
<accession>A0AAD6Z203</accession>
<dbReference type="AlphaFoldDB" id="A0AAD6Z203"/>
<dbReference type="EMBL" id="JARIHO010000105">
    <property type="protein sequence ID" value="KAJ7303561.1"/>
    <property type="molecule type" value="Genomic_DNA"/>
</dbReference>
<gene>
    <name evidence="2" type="ORF">DFH08DRAFT_793961</name>
</gene>
<comment type="caution">
    <text evidence="2">The sequence shown here is derived from an EMBL/GenBank/DDBJ whole genome shotgun (WGS) entry which is preliminary data.</text>
</comment>
<keyword evidence="3" id="KW-1185">Reference proteome</keyword>
<reference evidence="2" key="1">
    <citation type="submission" date="2023-03" db="EMBL/GenBank/DDBJ databases">
        <title>Massive genome expansion in bonnet fungi (Mycena s.s.) driven by repeated elements and novel gene families across ecological guilds.</title>
        <authorList>
            <consortium name="Lawrence Berkeley National Laboratory"/>
            <person name="Harder C.B."/>
            <person name="Miyauchi S."/>
            <person name="Viragh M."/>
            <person name="Kuo A."/>
            <person name="Thoen E."/>
            <person name="Andreopoulos B."/>
            <person name="Lu D."/>
            <person name="Skrede I."/>
            <person name="Drula E."/>
            <person name="Henrissat B."/>
            <person name="Morin E."/>
            <person name="Kohler A."/>
            <person name="Barry K."/>
            <person name="LaButti K."/>
            <person name="Morin E."/>
            <person name="Salamov A."/>
            <person name="Lipzen A."/>
            <person name="Mereny Z."/>
            <person name="Hegedus B."/>
            <person name="Baldrian P."/>
            <person name="Stursova M."/>
            <person name="Weitz H."/>
            <person name="Taylor A."/>
            <person name="Grigoriev I.V."/>
            <person name="Nagy L.G."/>
            <person name="Martin F."/>
            <person name="Kauserud H."/>
        </authorList>
    </citation>
    <scope>NUCLEOTIDE SEQUENCE</scope>
    <source>
        <strain evidence="2">CBHHK002</strain>
    </source>
</reference>
<proteinExistence type="predicted"/>
<evidence type="ECO:0000256" key="1">
    <source>
        <dbReference type="SAM" id="Phobius"/>
    </source>
</evidence>
<organism evidence="2 3">
    <name type="scientific">Mycena albidolilacea</name>
    <dbReference type="NCBI Taxonomy" id="1033008"/>
    <lineage>
        <taxon>Eukaryota</taxon>
        <taxon>Fungi</taxon>
        <taxon>Dikarya</taxon>
        <taxon>Basidiomycota</taxon>
        <taxon>Agaricomycotina</taxon>
        <taxon>Agaricomycetes</taxon>
        <taxon>Agaricomycetidae</taxon>
        <taxon>Agaricales</taxon>
        <taxon>Marasmiineae</taxon>
        <taxon>Mycenaceae</taxon>
        <taxon>Mycena</taxon>
    </lineage>
</organism>
<feature type="transmembrane region" description="Helical" evidence="1">
    <location>
        <begin position="167"/>
        <end position="187"/>
    </location>
</feature>
<keyword evidence="1" id="KW-0812">Transmembrane</keyword>
<protein>
    <submittedName>
        <fullName evidence="2">Uncharacterized protein</fullName>
    </submittedName>
</protein>
<evidence type="ECO:0000313" key="2">
    <source>
        <dbReference type="EMBL" id="KAJ7303561.1"/>
    </source>
</evidence>
<sequence>MNDTIPLKFPRLIALFLAWAWSLISLAFCINAFVKSKRDEKDIQSEAPPPAEVSINTNDVTQAGAVVATISALILILTTLFIGIIIIDANSRSGISTRTLPLQYISLGFLAVWLFATEIPVSHFIATRSARVVASINGIQLPSDALGVIERALGVSTAYKDFSYLKLLAILPWFAFLFTLVAAVVTFQASRRRAPLVPEKSAEPTSAA</sequence>
<feature type="transmembrane region" description="Helical" evidence="1">
    <location>
        <begin position="99"/>
        <end position="116"/>
    </location>
</feature>
<keyword evidence="1" id="KW-1133">Transmembrane helix</keyword>
<dbReference type="Proteomes" id="UP001218218">
    <property type="component" value="Unassembled WGS sequence"/>
</dbReference>
<keyword evidence="1" id="KW-0472">Membrane</keyword>
<evidence type="ECO:0000313" key="3">
    <source>
        <dbReference type="Proteomes" id="UP001218218"/>
    </source>
</evidence>
<feature type="transmembrane region" description="Helical" evidence="1">
    <location>
        <begin position="63"/>
        <end position="87"/>
    </location>
</feature>